<dbReference type="GO" id="GO:0000976">
    <property type="term" value="F:transcription cis-regulatory region binding"/>
    <property type="evidence" value="ECO:0007669"/>
    <property type="project" value="TreeGrafter"/>
</dbReference>
<comment type="similarity">
    <text evidence="1">Belongs to the LysR transcriptional regulatory family.</text>
</comment>
<sequence>MNRFTFNTTESYPEWNLLLTWVAVVESASVSGAARLLDLSQAAVSQRVKQLEAAMATVLLDRSTRPARPTPAGELLFDHAARLLAQAGDMTESVRNLSRAKRNIVRFGCVDSFAGTLGPTLIHGLSGASRQIRLWSGITPVLDKQLEDRQLDLVVTTSASAGKPAIRKYSLFSEPYLLIVPRSMDMENIESLKELGRQAQFIRYSARSFIGAEIDRLIEAQGVMIERTFEFDNTDPLLSLVTAGLGFAISTPLCIWQSRHFVDQLRVLPLAPYLGMARGDDGSLSRTLYLAARQQEVGKLPTEARDVILMAMERLIQKDIAPALGLPPATLWRSTRR</sequence>
<evidence type="ECO:0000313" key="6">
    <source>
        <dbReference type="EMBL" id="SSW66164.1"/>
    </source>
</evidence>
<keyword evidence="7" id="KW-1185">Reference proteome</keyword>
<dbReference type="PRINTS" id="PR00039">
    <property type="entry name" value="HTHLYSR"/>
</dbReference>
<dbReference type="Gene3D" id="3.40.190.290">
    <property type="match status" value="1"/>
</dbReference>
<dbReference type="Proteomes" id="UP000289184">
    <property type="component" value="Unassembled WGS sequence"/>
</dbReference>
<organism evidence="6 7">
    <name type="scientific">Achromobacter agilis</name>
    <dbReference type="NCBI Taxonomy" id="1353888"/>
    <lineage>
        <taxon>Bacteria</taxon>
        <taxon>Pseudomonadati</taxon>
        <taxon>Pseudomonadota</taxon>
        <taxon>Betaproteobacteria</taxon>
        <taxon>Burkholderiales</taxon>
        <taxon>Alcaligenaceae</taxon>
        <taxon>Achromobacter</taxon>
    </lineage>
</organism>
<dbReference type="InterPro" id="IPR005119">
    <property type="entry name" value="LysR_subst-bd"/>
</dbReference>
<feature type="domain" description="HTH lysR-type" evidence="5">
    <location>
        <begin position="13"/>
        <end position="70"/>
    </location>
</feature>
<evidence type="ECO:0000259" key="5">
    <source>
        <dbReference type="PROSITE" id="PS50931"/>
    </source>
</evidence>
<dbReference type="Pfam" id="PF00126">
    <property type="entry name" value="HTH_1"/>
    <property type="match status" value="1"/>
</dbReference>
<keyword evidence="3" id="KW-0238">DNA-binding</keyword>
<dbReference type="RefSeq" id="WP_129527647.1">
    <property type="nucleotide sequence ID" value="NZ_UFQB01000008.1"/>
</dbReference>
<dbReference type="Gene3D" id="1.10.10.10">
    <property type="entry name" value="Winged helix-like DNA-binding domain superfamily/Winged helix DNA-binding domain"/>
    <property type="match status" value="1"/>
</dbReference>
<evidence type="ECO:0000313" key="7">
    <source>
        <dbReference type="Proteomes" id="UP000289184"/>
    </source>
</evidence>
<evidence type="ECO:0000256" key="1">
    <source>
        <dbReference type="ARBA" id="ARBA00009437"/>
    </source>
</evidence>
<dbReference type="InterPro" id="IPR036390">
    <property type="entry name" value="WH_DNA-bd_sf"/>
</dbReference>
<evidence type="ECO:0000256" key="4">
    <source>
        <dbReference type="ARBA" id="ARBA00023163"/>
    </source>
</evidence>
<dbReference type="SUPFAM" id="SSF46785">
    <property type="entry name" value="Winged helix' DNA-binding domain"/>
    <property type="match status" value="1"/>
</dbReference>
<dbReference type="SUPFAM" id="SSF53850">
    <property type="entry name" value="Periplasmic binding protein-like II"/>
    <property type="match status" value="1"/>
</dbReference>
<dbReference type="AlphaFoldDB" id="A0A446CE66"/>
<dbReference type="InterPro" id="IPR000847">
    <property type="entry name" value="LysR_HTH_N"/>
</dbReference>
<evidence type="ECO:0000256" key="3">
    <source>
        <dbReference type="ARBA" id="ARBA00023125"/>
    </source>
</evidence>
<dbReference type="OrthoDB" id="6113677at2"/>
<evidence type="ECO:0000256" key="2">
    <source>
        <dbReference type="ARBA" id="ARBA00023015"/>
    </source>
</evidence>
<dbReference type="PANTHER" id="PTHR30126:SF39">
    <property type="entry name" value="HTH-TYPE TRANSCRIPTIONAL REGULATOR CYSL"/>
    <property type="match status" value="1"/>
</dbReference>
<dbReference type="CDD" id="cd05466">
    <property type="entry name" value="PBP2_LTTR_substrate"/>
    <property type="match status" value="1"/>
</dbReference>
<gene>
    <name evidence="6" type="primary">benM_1</name>
    <name evidence="6" type="ORF">AGI3411_02450</name>
</gene>
<keyword evidence="4" id="KW-0804">Transcription</keyword>
<dbReference type="Pfam" id="PF03466">
    <property type="entry name" value="LysR_substrate"/>
    <property type="match status" value="1"/>
</dbReference>
<accession>A0A446CE66</accession>
<dbReference type="GO" id="GO:0003700">
    <property type="term" value="F:DNA-binding transcription factor activity"/>
    <property type="evidence" value="ECO:0007669"/>
    <property type="project" value="InterPro"/>
</dbReference>
<reference evidence="6 7" key="1">
    <citation type="submission" date="2018-07" db="EMBL/GenBank/DDBJ databases">
        <authorList>
            <person name="Peeters C."/>
        </authorList>
    </citation>
    <scope>NUCLEOTIDE SEQUENCE [LARGE SCALE GENOMIC DNA]</scope>
    <source>
        <strain evidence="6 7">LMG 3411</strain>
    </source>
</reference>
<name>A0A446CE66_9BURK</name>
<dbReference type="PROSITE" id="PS50931">
    <property type="entry name" value="HTH_LYSR"/>
    <property type="match status" value="1"/>
</dbReference>
<dbReference type="InterPro" id="IPR036388">
    <property type="entry name" value="WH-like_DNA-bd_sf"/>
</dbReference>
<keyword evidence="2" id="KW-0805">Transcription regulation</keyword>
<proteinExistence type="inferred from homology"/>
<dbReference type="EMBL" id="UFQB01000008">
    <property type="protein sequence ID" value="SSW66164.1"/>
    <property type="molecule type" value="Genomic_DNA"/>
</dbReference>
<dbReference type="PANTHER" id="PTHR30126">
    <property type="entry name" value="HTH-TYPE TRANSCRIPTIONAL REGULATOR"/>
    <property type="match status" value="1"/>
</dbReference>
<protein>
    <submittedName>
        <fullName evidence="6">HTH-type transcriptional regulator BenM</fullName>
    </submittedName>
</protein>
<dbReference type="FunFam" id="1.10.10.10:FF:000001">
    <property type="entry name" value="LysR family transcriptional regulator"/>
    <property type="match status" value="1"/>
</dbReference>